<accession>A0ABT1JNU7</accession>
<organism evidence="4 5">
    <name type="scientific">Actinoalloteichus caeruleus DSM 43889</name>
    <dbReference type="NCBI Taxonomy" id="1120930"/>
    <lineage>
        <taxon>Bacteria</taxon>
        <taxon>Bacillati</taxon>
        <taxon>Actinomycetota</taxon>
        <taxon>Actinomycetes</taxon>
        <taxon>Pseudonocardiales</taxon>
        <taxon>Pseudonocardiaceae</taxon>
        <taxon>Actinoalloteichus</taxon>
        <taxon>Actinoalloteichus cyanogriseus</taxon>
    </lineage>
</organism>
<proteinExistence type="predicted"/>
<reference evidence="4 5" key="1">
    <citation type="submission" date="2013-07" db="EMBL/GenBank/DDBJ databases">
        <authorList>
            <consortium name="DOE Joint Genome Institute"/>
            <person name="Reeve W."/>
            <person name="Huntemann M."/>
            <person name="Han J."/>
            <person name="Chen A."/>
            <person name="Kyrpides N."/>
            <person name="Mavromatis K."/>
            <person name="Markowitz V."/>
            <person name="Palaniappan K."/>
            <person name="Ivanova N."/>
            <person name="Schaumberg A."/>
            <person name="Pati A."/>
            <person name="Liolios K."/>
            <person name="Nordberg H.P."/>
            <person name="Cantor M.N."/>
            <person name="Hua S.X."/>
            <person name="Woyke T."/>
        </authorList>
    </citation>
    <scope>NUCLEOTIDE SEQUENCE [LARGE SCALE GENOMIC DNA]</scope>
    <source>
        <strain evidence="4 5">DSM 43889</strain>
    </source>
</reference>
<name>A0ABT1JNU7_ACTCY</name>
<keyword evidence="5" id="KW-1185">Reference proteome</keyword>
<dbReference type="EMBL" id="AUBJ02000001">
    <property type="protein sequence ID" value="MCP2333811.1"/>
    <property type="molecule type" value="Genomic_DNA"/>
</dbReference>
<gene>
    <name evidence="4" type="ORF">G443_004081</name>
</gene>
<dbReference type="InterPro" id="IPR003959">
    <property type="entry name" value="ATPase_AAA_core"/>
</dbReference>
<evidence type="ECO:0000313" key="4">
    <source>
        <dbReference type="EMBL" id="MCP2333811.1"/>
    </source>
</evidence>
<evidence type="ECO:0000256" key="1">
    <source>
        <dbReference type="ARBA" id="ARBA00023236"/>
    </source>
</evidence>
<dbReference type="RefSeq" id="WP_051314015.1">
    <property type="nucleotide sequence ID" value="NZ_AUBJ02000001.1"/>
</dbReference>
<sequence>MVRGRRSGGPYLSTEERENGTVINVHGDGGSRGKPQPRAAARTGRTVLSTVTTNDYPTILAARREMRSWRRLALEPSALRAPDAFSAPRSMSTSGKHLASTLHRIATEKAGGAAGQDDPEAVFARVVDRLTDLVGVGAERLAVEPDPVREVFTLFLQEKGGFRLPARGLSEGTLRFLALCVLMEDPTFTGLICVEEPENGVNPANLSAVVDLIRDLAVDASEEPDPDNPFRQVIVNTHSPGVVRQCSQDDLLLADLRPRRLPDGRIVSALSLLPFRRSWRDRANDGRGESFSEVDVLAYLVTPPGAQTQLFEEGLA</sequence>
<protein>
    <submittedName>
        <fullName evidence="4">AAA domain-containing protein, putative AbiEii toxin, Type IV TA system</fullName>
    </submittedName>
</protein>
<dbReference type="SUPFAM" id="SSF52540">
    <property type="entry name" value="P-loop containing nucleoside triphosphate hydrolases"/>
    <property type="match status" value="1"/>
</dbReference>
<evidence type="ECO:0000259" key="3">
    <source>
        <dbReference type="Pfam" id="PF13304"/>
    </source>
</evidence>
<dbReference type="Pfam" id="PF13304">
    <property type="entry name" value="AAA_21"/>
    <property type="match status" value="1"/>
</dbReference>
<evidence type="ECO:0000256" key="2">
    <source>
        <dbReference type="SAM" id="MobiDB-lite"/>
    </source>
</evidence>
<reference evidence="4 5" key="2">
    <citation type="submission" date="2022-06" db="EMBL/GenBank/DDBJ databases">
        <title>Genomic Encyclopedia of Type Strains, Phase I: the one thousand microbial genomes (KMG-I) project.</title>
        <authorList>
            <person name="Kyrpides N."/>
        </authorList>
    </citation>
    <scope>NUCLEOTIDE SEQUENCE [LARGE SCALE GENOMIC DNA]</scope>
    <source>
        <strain evidence="4 5">DSM 43889</strain>
    </source>
</reference>
<dbReference type="InterPro" id="IPR027417">
    <property type="entry name" value="P-loop_NTPase"/>
</dbReference>
<dbReference type="PANTHER" id="PTHR32182">
    <property type="entry name" value="DNA REPLICATION AND REPAIR PROTEIN RECF"/>
    <property type="match status" value="1"/>
</dbReference>
<comment type="caution">
    <text evidence="4">The sequence shown here is derived from an EMBL/GenBank/DDBJ whole genome shotgun (WGS) entry which is preliminary data.</text>
</comment>
<dbReference type="Gene3D" id="3.40.50.300">
    <property type="entry name" value="P-loop containing nucleotide triphosphate hydrolases"/>
    <property type="match status" value="1"/>
</dbReference>
<evidence type="ECO:0000313" key="5">
    <source>
        <dbReference type="Proteomes" id="UP000791080"/>
    </source>
</evidence>
<dbReference type="Proteomes" id="UP000791080">
    <property type="component" value="Unassembled WGS sequence"/>
</dbReference>
<keyword evidence="1" id="KW-0227">DNA damage</keyword>
<feature type="region of interest" description="Disordered" evidence="2">
    <location>
        <begin position="1"/>
        <end position="44"/>
    </location>
</feature>
<feature type="domain" description="ATPase AAA-type core" evidence="3">
    <location>
        <begin position="60"/>
        <end position="243"/>
    </location>
</feature>
<keyword evidence="1" id="KW-0742">SOS response</keyword>
<dbReference type="PANTHER" id="PTHR32182:SF22">
    <property type="entry name" value="ATP-DEPENDENT ENDONUCLEASE, OLD FAMILY-RELATED"/>
    <property type="match status" value="1"/>
</dbReference>